<organism evidence="4 5">
    <name type="scientific">Ruminococcus albus</name>
    <dbReference type="NCBI Taxonomy" id="1264"/>
    <lineage>
        <taxon>Bacteria</taxon>
        <taxon>Bacillati</taxon>
        <taxon>Bacillota</taxon>
        <taxon>Clostridia</taxon>
        <taxon>Eubacteriales</taxon>
        <taxon>Oscillospiraceae</taxon>
        <taxon>Ruminococcus</taxon>
    </lineage>
</organism>
<comment type="similarity">
    <text evidence="2">Belongs to the FldB/FldC dehydratase alpha/beta subunit family.</text>
</comment>
<keyword evidence="3" id="KW-0479">Metal-binding</keyword>
<keyword evidence="3" id="KW-0408">Iron</keyword>
<evidence type="ECO:0000313" key="5">
    <source>
        <dbReference type="Proteomes" id="UP000186015"/>
    </source>
</evidence>
<evidence type="ECO:0000256" key="3">
    <source>
        <dbReference type="ARBA" id="ARBA00023014"/>
    </source>
</evidence>
<protein>
    <submittedName>
        <fullName evidence="4">Benzoyl-CoA reductase/2-hydroxyglutaryl-CoA dehydratase subunit, BcrC/BadD/HgdB</fullName>
    </submittedName>
</protein>
<evidence type="ECO:0000313" key="4">
    <source>
        <dbReference type="EMBL" id="SEL41195.1"/>
    </source>
</evidence>
<dbReference type="InterPro" id="IPR010327">
    <property type="entry name" value="FldB/FldC_alpha/beta"/>
</dbReference>
<dbReference type="GO" id="GO:0016836">
    <property type="term" value="F:hydro-lyase activity"/>
    <property type="evidence" value="ECO:0007669"/>
    <property type="project" value="UniProtKB-ARBA"/>
</dbReference>
<proteinExistence type="inferred from homology"/>
<dbReference type="GO" id="GO:0051536">
    <property type="term" value="F:iron-sulfur cluster binding"/>
    <property type="evidence" value="ECO:0007669"/>
    <property type="project" value="UniProtKB-KW"/>
</dbReference>
<dbReference type="Proteomes" id="UP000186015">
    <property type="component" value="Unassembled WGS sequence"/>
</dbReference>
<name>A0A1H7Q139_RUMAL</name>
<sequence length="434" mass="49090">MITITREQERKARQDKRFINKQTQTAAKYLRRIDELSGAPDGMKPFLDTLNRIYVEMQGLNATQKTIGTYCVMAPQELIYAAGAVPVKLCSGNYTAFFVGEDIAPRDACPLVKAVAGFKNTGLMPVYEDCSLMIVPVTCDCKKKIAGMLSEQCEVMTMHIPTSKGDDEIDEFVSQLYDMAARLEDITGNQVTYDSLAEAFRITGRAQYELSEFIRLKKGNPYLIRGTHAMTIMNAAAYMHAEDWAAALHEVNRSLKERAGNGQRVTNKKLPRILLTGSPIVFPNMKIPLLIEEMGGIVAGDETCMGERGLYDPPVITDDSFDGMMRALANRSLRPCPCPTFADNSQRIYRLKQLIKDNDIQGVIYHVLRGCLVYDFEYKRIEEELGQLGIPVIRLESDYNEEDVEQLRIRIEAFIELIKLKQEPEKHKTGRRYL</sequence>
<dbReference type="Gene3D" id="3.40.50.11900">
    <property type="match status" value="1"/>
</dbReference>
<evidence type="ECO:0000256" key="2">
    <source>
        <dbReference type="ARBA" id="ARBA00005806"/>
    </source>
</evidence>
<accession>A0A1H7Q139</accession>
<dbReference type="Gene3D" id="1.20.1270.370">
    <property type="match status" value="1"/>
</dbReference>
<dbReference type="PANTHER" id="PTHR30548:SF2">
    <property type="entry name" value="2-HYDROXYACYL-COA DEHYDRATASE,D-COMPONENT"/>
    <property type="match status" value="1"/>
</dbReference>
<dbReference type="Pfam" id="PF06050">
    <property type="entry name" value="HGD-D"/>
    <property type="match status" value="1"/>
</dbReference>
<dbReference type="Gene3D" id="3.40.50.11890">
    <property type="match status" value="1"/>
</dbReference>
<evidence type="ECO:0000256" key="1">
    <source>
        <dbReference type="ARBA" id="ARBA00001966"/>
    </source>
</evidence>
<dbReference type="AlphaFoldDB" id="A0A1H7Q139"/>
<reference evidence="4 5" key="1">
    <citation type="submission" date="2016-10" db="EMBL/GenBank/DDBJ databases">
        <authorList>
            <person name="de Groot N.N."/>
        </authorList>
    </citation>
    <scope>NUCLEOTIDE SEQUENCE [LARGE SCALE GENOMIC DNA]</scope>
    <source>
        <strain evidence="4 5">KH2T6</strain>
    </source>
</reference>
<comment type="cofactor">
    <cofactor evidence="1">
        <name>[4Fe-4S] cluster</name>
        <dbReference type="ChEBI" id="CHEBI:49883"/>
    </cofactor>
</comment>
<dbReference type="PANTHER" id="PTHR30548">
    <property type="entry name" value="2-HYDROXYGLUTARYL-COA DEHYDRATASE, D-COMPONENT-RELATED"/>
    <property type="match status" value="1"/>
</dbReference>
<gene>
    <name evidence="4" type="ORF">SAMN05216469_12718</name>
</gene>
<keyword evidence="3" id="KW-0411">Iron-sulfur</keyword>
<dbReference type="EMBL" id="FOAT01000027">
    <property type="protein sequence ID" value="SEL41195.1"/>
    <property type="molecule type" value="Genomic_DNA"/>
</dbReference>